<organism evidence="1 2">
    <name type="scientific">Flavobacterium sandaracinum</name>
    <dbReference type="NCBI Taxonomy" id="2541733"/>
    <lineage>
        <taxon>Bacteria</taxon>
        <taxon>Pseudomonadati</taxon>
        <taxon>Bacteroidota</taxon>
        <taxon>Flavobacteriia</taxon>
        <taxon>Flavobacteriales</taxon>
        <taxon>Flavobacteriaceae</taxon>
        <taxon>Flavobacterium</taxon>
    </lineage>
</organism>
<evidence type="ECO:0008006" key="3">
    <source>
        <dbReference type="Google" id="ProtNLM"/>
    </source>
</evidence>
<comment type="caution">
    <text evidence="1">The sequence shown here is derived from an EMBL/GenBank/DDBJ whole genome shotgun (WGS) entry which is preliminary data.</text>
</comment>
<dbReference type="Proteomes" id="UP000294644">
    <property type="component" value="Unassembled WGS sequence"/>
</dbReference>
<dbReference type="SUPFAM" id="SSF48371">
    <property type="entry name" value="ARM repeat"/>
    <property type="match status" value="1"/>
</dbReference>
<accession>A0A4R5D179</accession>
<dbReference type="OrthoDB" id="1374083at2"/>
<name>A0A4R5D179_9FLAO</name>
<gene>
    <name evidence="1" type="ORF">E0F91_03985</name>
</gene>
<evidence type="ECO:0000313" key="1">
    <source>
        <dbReference type="EMBL" id="TDE06969.1"/>
    </source>
</evidence>
<keyword evidence="2" id="KW-1185">Reference proteome</keyword>
<dbReference type="AlphaFoldDB" id="A0A4R5D179"/>
<reference evidence="1 2" key="1">
    <citation type="submission" date="2019-03" db="EMBL/GenBank/DDBJ databases">
        <title>Flavobacterium LB-D12 sp. nov., isolated from arctic soil.</title>
        <authorList>
            <person name="Chaudhary D.K."/>
        </authorList>
    </citation>
    <scope>NUCLEOTIDE SEQUENCE [LARGE SCALE GENOMIC DNA]</scope>
    <source>
        <strain evidence="1 2">LB-D12</strain>
    </source>
</reference>
<protein>
    <recommendedName>
        <fullName evidence="3">HEAT repeat domain-containing protein</fullName>
    </recommendedName>
</protein>
<sequence>MKRIHFEYTMPIRAALSDKVEIFLTEMILSNHNDEKLKKELLQFKKEVPFHKSWCKEMIINAMIQFKRNLKGRATEQINTFYQFLELDKYSESLISNYRSFYKCAGFYHFQALDYKKGSILIKPYLKNSNIVIRSNAYMAYISLTENYMKGLINQSAIISHLNLIKIMDILHEKKIPLPKNIDKWIQADNNSVVKLGLKIMVFFNYRNRVKEIIALTKREDNSVKIEAIKTIKELFLFEAKDELTLLFDNVALQVQLEILETLMVIGDVNLIPFLENIIQKTTNKDLKLRAVKCLNEISNTQLEILATKDFDINKMMQHAREIYL</sequence>
<proteinExistence type="predicted"/>
<dbReference type="EMBL" id="SMFN01000003">
    <property type="protein sequence ID" value="TDE06969.1"/>
    <property type="molecule type" value="Genomic_DNA"/>
</dbReference>
<evidence type="ECO:0000313" key="2">
    <source>
        <dbReference type="Proteomes" id="UP000294644"/>
    </source>
</evidence>
<dbReference type="InterPro" id="IPR016024">
    <property type="entry name" value="ARM-type_fold"/>
</dbReference>